<reference evidence="2 3" key="1">
    <citation type="journal article" date="2021" name="Genome Biol.">
        <title>AFLAP: assembly-free linkage analysis pipeline using k-mers from genome sequencing data.</title>
        <authorList>
            <person name="Fletcher K."/>
            <person name="Zhang L."/>
            <person name="Gil J."/>
            <person name="Han R."/>
            <person name="Cavanaugh K."/>
            <person name="Michelmore R."/>
        </authorList>
    </citation>
    <scope>NUCLEOTIDE SEQUENCE [LARGE SCALE GENOMIC DNA]</scope>
    <source>
        <strain evidence="2 3">SF5</strain>
    </source>
</reference>
<keyword evidence="1" id="KW-0812">Transmembrane</keyword>
<evidence type="ECO:0000313" key="2">
    <source>
        <dbReference type="EMBL" id="TDH70914.1"/>
    </source>
</evidence>
<gene>
    <name evidence="2" type="ORF">CCR75_005005</name>
</gene>
<evidence type="ECO:0000313" key="3">
    <source>
        <dbReference type="Proteomes" id="UP000294530"/>
    </source>
</evidence>
<proteinExistence type="predicted"/>
<protein>
    <submittedName>
        <fullName evidence="2">Uncharacterized protein</fullName>
    </submittedName>
</protein>
<sequence>MPFSQDGSASFRLLDGLVVPYILLQSAYVGVVVVPFLTSGTSKLLHIKQSKRAPGLKEDGSAHPVLKAYIMVRSIAMH</sequence>
<dbReference type="RefSeq" id="XP_067820413.1">
    <property type="nucleotide sequence ID" value="XM_067963090.1"/>
</dbReference>
<comment type="caution">
    <text evidence="2">The sequence shown here is derived from an EMBL/GenBank/DDBJ whole genome shotgun (WGS) entry which is preliminary data.</text>
</comment>
<name>A0A976FQW5_BRELC</name>
<keyword evidence="3" id="KW-1185">Reference proteome</keyword>
<dbReference type="GeneID" id="94348761"/>
<keyword evidence="1" id="KW-1133">Transmembrane helix</keyword>
<dbReference type="Proteomes" id="UP000294530">
    <property type="component" value="Unassembled WGS sequence"/>
</dbReference>
<feature type="transmembrane region" description="Helical" evidence="1">
    <location>
        <begin position="18"/>
        <end position="38"/>
    </location>
</feature>
<dbReference type="AlphaFoldDB" id="A0A976FQW5"/>
<dbReference type="KEGG" id="blac:94348761"/>
<dbReference type="OrthoDB" id="4983at2759"/>
<organism evidence="2 3">
    <name type="scientific">Bremia lactucae</name>
    <name type="common">Lettuce downy mildew</name>
    <dbReference type="NCBI Taxonomy" id="4779"/>
    <lineage>
        <taxon>Eukaryota</taxon>
        <taxon>Sar</taxon>
        <taxon>Stramenopiles</taxon>
        <taxon>Oomycota</taxon>
        <taxon>Peronosporomycetes</taxon>
        <taxon>Peronosporales</taxon>
        <taxon>Peronosporaceae</taxon>
        <taxon>Bremia</taxon>
    </lineage>
</organism>
<accession>A0A976FQW5</accession>
<evidence type="ECO:0000256" key="1">
    <source>
        <dbReference type="SAM" id="Phobius"/>
    </source>
</evidence>
<keyword evidence="1" id="KW-0472">Membrane</keyword>
<dbReference type="EMBL" id="SHOA02000001">
    <property type="protein sequence ID" value="TDH70914.1"/>
    <property type="molecule type" value="Genomic_DNA"/>
</dbReference>